<dbReference type="CDD" id="cd07828">
    <property type="entry name" value="lipocalin_heme-bd-THAP4-like"/>
    <property type="match status" value="1"/>
</dbReference>
<organism evidence="2">
    <name type="scientific">freshwater metagenome</name>
    <dbReference type="NCBI Taxonomy" id="449393"/>
    <lineage>
        <taxon>unclassified sequences</taxon>
        <taxon>metagenomes</taxon>
        <taxon>ecological metagenomes</taxon>
    </lineage>
</organism>
<evidence type="ECO:0000313" key="2">
    <source>
        <dbReference type="EMBL" id="CAB5241101.1"/>
    </source>
</evidence>
<dbReference type="EMBL" id="CAFBSG010000027">
    <property type="protein sequence ID" value="CAB5241101.1"/>
    <property type="molecule type" value="Genomic_DNA"/>
</dbReference>
<accession>A0A6J7XW78</accession>
<reference evidence="2" key="1">
    <citation type="submission" date="2020-05" db="EMBL/GenBank/DDBJ databases">
        <authorList>
            <person name="Chiriac C."/>
            <person name="Salcher M."/>
            <person name="Ghai R."/>
            <person name="Kavagutti S V."/>
        </authorList>
    </citation>
    <scope>NUCLEOTIDE SEQUENCE</scope>
</reference>
<dbReference type="Gene3D" id="2.40.128.20">
    <property type="match status" value="1"/>
</dbReference>
<dbReference type="PANTHER" id="PTHR15854">
    <property type="entry name" value="THAP4 PROTEIN"/>
    <property type="match status" value="1"/>
</dbReference>
<dbReference type="SUPFAM" id="SSF50814">
    <property type="entry name" value="Lipocalins"/>
    <property type="match status" value="1"/>
</dbReference>
<dbReference type="HAMAP" id="MF_01297">
    <property type="entry name" value="nitrobindin"/>
    <property type="match status" value="1"/>
</dbReference>
<protein>
    <submittedName>
        <fullName evidence="2">Unannotated protein</fullName>
    </submittedName>
</protein>
<dbReference type="InterPro" id="IPR014878">
    <property type="entry name" value="THAP4-like_heme-bd"/>
</dbReference>
<sequence>MVFTIPEGLHPDLNPLAWLVGTWRGNGRGEYPTIPSFNFSHEVVFNHDGRPFLNYFSRSWILDDDGEIIRPGASEAGFWRIKPNNVLEVVISHNTGITEGWVGHFDGPKIQLVLDQPYSAPTAKIVTEGVRLYGLVEGELFFAYDMATAGQELQAHIWSTLPRSQD</sequence>
<proteinExistence type="inferred from homology"/>
<dbReference type="AlphaFoldDB" id="A0A6J7XW78"/>
<name>A0A6J7XW78_9ZZZZ</name>
<evidence type="ECO:0000259" key="1">
    <source>
        <dbReference type="Pfam" id="PF08768"/>
    </source>
</evidence>
<dbReference type="InterPro" id="IPR012674">
    <property type="entry name" value="Calycin"/>
</dbReference>
<feature type="domain" description="THAP4-like heme-binding" evidence="1">
    <location>
        <begin position="12"/>
        <end position="163"/>
    </location>
</feature>
<dbReference type="Pfam" id="PF08768">
    <property type="entry name" value="THAP4_heme-bd"/>
    <property type="match status" value="1"/>
</dbReference>
<dbReference type="PANTHER" id="PTHR15854:SF4">
    <property type="entry name" value="PEROXYNITRITE ISOMERASE THAP4"/>
    <property type="match status" value="1"/>
</dbReference>
<dbReference type="InterPro" id="IPR022939">
    <property type="entry name" value="Nb(III)_bact/plant"/>
</dbReference>
<dbReference type="InterPro" id="IPR045165">
    <property type="entry name" value="Nitrobindin"/>
</dbReference>
<gene>
    <name evidence="2" type="ORF">UFOPK3554_01242</name>
</gene>